<dbReference type="Proteomes" id="UP000683417">
    <property type="component" value="Unassembled WGS sequence"/>
</dbReference>
<dbReference type="EMBL" id="CAJHIT010000001">
    <property type="protein sequence ID" value="CAD6498670.1"/>
    <property type="molecule type" value="Genomic_DNA"/>
</dbReference>
<evidence type="ECO:0000256" key="1">
    <source>
        <dbReference type="SAM" id="SignalP"/>
    </source>
</evidence>
<reference evidence="2" key="1">
    <citation type="submission" date="2020-10" db="EMBL/GenBank/DDBJ databases">
        <authorList>
            <person name="Muller C M."/>
        </authorList>
    </citation>
    <scope>NUCLEOTIDE SEQUENCE</scope>
    <source>
        <strain evidence="2">THUN-12</strain>
    </source>
</reference>
<sequence length="125" mass="14205">MNRIFLLIYVGLQFAASSVAALNIAKSTCMDVEFSADLIDAALIDGCFELQHSQEASFTGLRVMKYNRQSREYSYPINTLNYREQIAGRFIPYVSYDSSCAFKSVLYSRKRESGPPRHTCETVHN</sequence>
<gene>
    <name evidence="2" type="ORF">BGTH12_LOCUS28</name>
</gene>
<proteinExistence type="predicted"/>
<keyword evidence="1" id="KW-0732">Signal</keyword>
<evidence type="ECO:0000313" key="3">
    <source>
        <dbReference type="Proteomes" id="UP000683417"/>
    </source>
</evidence>
<accession>A0A9W4CU97</accession>
<feature type="chain" id="PRO_5040774809" evidence="1">
    <location>
        <begin position="22"/>
        <end position="125"/>
    </location>
</feature>
<dbReference type="AlphaFoldDB" id="A0A9W4CU97"/>
<name>A0A9W4CU97_BLUGR</name>
<feature type="signal peptide" evidence="1">
    <location>
        <begin position="1"/>
        <end position="21"/>
    </location>
</feature>
<evidence type="ECO:0000313" key="2">
    <source>
        <dbReference type="EMBL" id="CAD6498670.1"/>
    </source>
</evidence>
<comment type="caution">
    <text evidence="2">The sequence shown here is derived from an EMBL/GenBank/DDBJ whole genome shotgun (WGS) entry which is preliminary data.</text>
</comment>
<organism evidence="2 3">
    <name type="scientific">Blumeria graminis f. sp. triticale</name>
    <dbReference type="NCBI Taxonomy" id="1689686"/>
    <lineage>
        <taxon>Eukaryota</taxon>
        <taxon>Fungi</taxon>
        <taxon>Dikarya</taxon>
        <taxon>Ascomycota</taxon>
        <taxon>Pezizomycotina</taxon>
        <taxon>Leotiomycetes</taxon>
        <taxon>Erysiphales</taxon>
        <taxon>Erysiphaceae</taxon>
        <taxon>Blumeria</taxon>
    </lineage>
</organism>
<protein>
    <submittedName>
        <fullName evidence="2">BgTH12-04331</fullName>
    </submittedName>
</protein>